<dbReference type="PROSITE" id="PS50026">
    <property type="entry name" value="EGF_3"/>
    <property type="match status" value="1"/>
</dbReference>
<feature type="disulfide bond" evidence="9">
    <location>
        <begin position="655"/>
        <end position="664"/>
    </location>
</feature>
<dbReference type="PROSITE" id="PS01180">
    <property type="entry name" value="CUB"/>
    <property type="match status" value="1"/>
</dbReference>
<keyword evidence="8" id="KW-0325">Glycoprotein</keyword>
<evidence type="ECO:0000256" key="5">
    <source>
        <dbReference type="ARBA" id="ARBA00022833"/>
    </source>
</evidence>
<feature type="binding site" evidence="10">
    <location>
        <position position="530"/>
    </location>
    <ligand>
        <name>Zn(2+)</name>
        <dbReference type="ChEBI" id="CHEBI:29105"/>
        <note>catalytic</note>
    </ligand>
</feature>
<evidence type="ECO:0000313" key="16">
    <source>
        <dbReference type="EMBL" id="KAL3101592.1"/>
    </source>
</evidence>
<evidence type="ECO:0000259" key="14">
    <source>
        <dbReference type="PROSITE" id="PS50026"/>
    </source>
</evidence>
<keyword evidence="17" id="KW-1185">Reference proteome</keyword>
<comment type="caution">
    <text evidence="16">The sequence shown here is derived from an EMBL/GenBank/DDBJ whole genome shotgun (WGS) entry which is preliminary data.</text>
</comment>
<keyword evidence="6 10" id="KW-0482">Metalloprotease</keyword>
<feature type="compositionally biased region" description="Polar residues" evidence="12">
    <location>
        <begin position="1095"/>
        <end position="1106"/>
    </location>
</feature>
<evidence type="ECO:0000313" key="17">
    <source>
        <dbReference type="Proteomes" id="UP001620626"/>
    </source>
</evidence>
<evidence type="ECO:0000256" key="12">
    <source>
        <dbReference type="SAM" id="MobiDB-lite"/>
    </source>
</evidence>
<dbReference type="Gene3D" id="2.60.120.290">
    <property type="entry name" value="Spermadhesin, CUB domain"/>
    <property type="match status" value="1"/>
</dbReference>
<name>A0ABD2KFM2_9BILA</name>
<feature type="domain" description="Peptidase M12A" evidence="15">
    <location>
        <begin position="429"/>
        <end position="630"/>
    </location>
</feature>
<feature type="region of interest" description="Disordered" evidence="12">
    <location>
        <begin position="1"/>
        <end position="250"/>
    </location>
</feature>
<dbReference type="GO" id="GO:0008270">
    <property type="term" value="F:zinc ion binding"/>
    <property type="evidence" value="ECO:0007669"/>
    <property type="project" value="UniProtKB-UniRule"/>
</dbReference>
<dbReference type="Gene3D" id="3.40.390.10">
    <property type="entry name" value="Collagenase (Catalytic Domain)"/>
    <property type="match status" value="1"/>
</dbReference>
<evidence type="ECO:0000256" key="8">
    <source>
        <dbReference type="ARBA" id="ARBA00023180"/>
    </source>
</evidence>
<keyword evidence="5 10" id="KW-0862">Zinc</keyword>
<sequence>MSCELPGYHADANLPPAVSTAGEERKKNATRKREETVRVKTEIVDEKKQNEPEENAKRKREETVRVKTELVDEQKQNEPEVNAKRKREETVRVKTELVDEQKQNEPEVNAKRKREETVRVKTELVDEQKQNEPEVNAKRKREETVRVKTELVDEQKQNEPEVNAKRKREETVRVKTELVDEQKQNEPEVNAKRKREETVRVKTEIVEEEQKQNEPEESAKRKREDTVRVKTEIVDEQKQNEPEENRGVKKEIKLSDGFESEIRRGEAAKKCKEDEVGRNHLLEVPSSSSCGAEEAEDPALKELKRMLEANGTKMGPNIPLPLPRWSPMDIAALRQSNNLRQLLDRIQITGLNHKGHVTSASENPTKLLQRLRVQNKIGANDGTELSVNRDIAHQLFEGDILLTRPQAQQILREMENEPSQSLMRRMRPRQLNPDPNTFWTETTIPFTIAGMQNDVVAQSIFAAHRHISSLTCIRFAYYQDANALVGRRDYMEYSRLSGCWSMVGRLGGSQIVSIGFGCETLGIIVHETLHALGIWHEQSRTDQENYVTINYNNILSGTESNFYKRSPDTSDNLGQPYDLGSVMHYSNKAFARDFNQFSITSRDPSYQYTMGYRGGLSFKDAKMINLHYCSKVCPSDLACKNGGYTNPNNCNQCLCPAGYSGAFCDEIPGNQNPNCLSTGALMAGEFAGNISTVSLTPSTNCYWKILPESADRRVMVTIRRLDFPCNQETCSSYVEVKAKQDKVATGARLCCAGVPAAIYADIGAEVVIILSVDDANQRNHTGFDIEYKSISSLAQFEVPSPFFSNANNANRGTILPAPKIANKTIWRPNMSNSTNGNNTIRWPNMPSSTGVNRGNWGQIMPNLINPNNATLRGTFVPYSSNANNATRGLILPNIASSPNNTVQAPFMIAPTISNNLTRGQIQNSTSARNPIRVQIQPTNTIRMPTMVASTNANNLTPGQIQTFASPNNTVQATILPTNNTVRVPTMVAPPNAHNLTPGQIQTFASPNNTVQATILSTNNVRVPTLVASTNAQNLKPGQTQTFANANNNTVPASNNHTNATNNTVGGPIMPNVTNSNNAIREPINTNLSNINNSTRGQIQTPANATNPSQDAILQTFVKNDTIRDAIMYLYSIIQKTPTEQFTKH</sequence>
<dbReference type="EC" id="3.4.24.-" evidence="11"/>
<dbReference type="Proteomes" id="UP001620626">
    <property type="component" value="Unassembled WGS sequence"/>
</dbReference>
<organism evidence="16 17">
    <name type="scientific">Heterodera trifolii</name>
    <dbReference type="NCBI Taxonomy" id="157864"/>
    <lineage>
        <taxon>Eukaryota</taxon>
        <taxon>Metazoa</taxon>
        <taxon>Ecdysozoa</taxon>
        <taxon>Nematoda</taxon>
        <taxon>Chromadorea</taxon>
        <taxon>Rhabditida</taxon>
        <taxon>Tylenchina</taxon>
        <taxon>Tylenchomorpha</taxon>
        <taxon>Tylenchoidea</taxon>
        <taxon>Heteroderidae</taxon>
        <taxon>Heteroderinae</taxon>
        <taxon>Heterodera</taxon>
    </lineage>
</organism>
<dbReference type="InterPro" id="IPR034035">
    <property type="entry name" value="Astacin-like_dom"/>
</dbReference>
<dbReference type="FunFam" id="3.40.390.10:FF:000028">
    <property type="entry name" value="Zinc metalloproteinase"/>
    <property type="match status" value="1"/>
</dbReference>
<dbReference type="PRINTS" id="PR00480">
    <property type="entry name" value="ASTACIN"/>
</dbReference>
<comment type="cofactor">
    <cofactor evidence="10 11">
        <name>Zn(2+)</name>
        <dbReference type="ChEBI" id="CHEBI:29105"/>
    </cofactor>
    <text evidence="10 11">Binds 1 zinc ion per subunit.</text>
</comment>
<feature type="region of interest" description="Disordered" evidence="12">
    <location>
        <begin position="1086"/>
        <end position="1106"/>
    </location>
</feature>
<dbReference type="PROSITE" id="PS51864">
    <property type="entry name" value="ASTACIN"/>
    <property type="match status" value="1"/>
</dbReference>
<dbReference type="EMBL" id="JBICBT010000775">
    <property type="protein sequence ID" value="KAL3101592.1"/>
    <property type="molecule type" value="Genomic_DNA"/>
</dbReference>
<feature type="compositionally biased region" description="Basic and acidic residues" evidence="12">
    <location>
        <begin position="22"/>
        <end position="250"/>
    </location>
</feature>
<dbReference type="SMART" id="SM00042">
    <property type="entry name" value="CUB"/>
    <property type="match status" value="1"/>
</dbReference>
<proteinExistence type="predicted"/>
<feature type="active site" evidence="10">
    <location>
        <position position="527"/>
    </location>
</feature>
<evidence type="ECO:0000256" key="10">
    <source>
        <dbReference type="PROSITE-ProRule" id="PRU01211"/>
    </source>
</evidence>
<dbReference type="SUPFAM" id="SSF55486">
    <property type="entry name" value="Metalloproteases ('zincins'), catalytic domain"/>
    <property type="match status" value="1"/>
</dbReference>
<dbReference type="InterPro" id="IPR035914">
    <property type="entry name" value="Sperma_CUB_dom_sf"/>
</dbReference>
<dbReference type="SUPFAM" id="SSF49854">
    <property type="entry name" value="Spermadhesin, CUB domain"/>
    <property type="match status" value="1"/>
</dbReference>
<reference evidence="16 17" key="1">
    <citation type="submission" date="2024-10" db="EMBL/GenBank/DDBJ databases">
        <authorList>
            <person name="Kim D."/>
        </authorList>
    </citation>
    <scope>NUCLEOTIDE SEQUENCE [LARGE SCALE GENOMIC DNA]</scope>
    <source>
        <strain evidence="16">BH-2024</strain>
    </source>
</reference>
<feature type="domain" description="EGF-like" evidence="14">
    <location>
        <begin position="625"/>
        <end position="665"/>
    </location>
</feature>
<feature type="domain" description="CUB" evidence="13">
    <location>
        <begin position="678"/>
        <end position="790"/>
    </location>
</feature>
<feature type="binding site" evidence="10">
    <location>
        <position position="526"/>
    </location>
    <ligand>
        <name>Zn(2+)</name>
        <dbReference type="ChEBI" id="CHEBI:29105"/>
        <note>catalytic</note>
    </ligand>
</feature>
<dbReference type="InterPro" id="IPR024079">
    <property type="entry name" value="MetalloPept_cat_dom_sf"/>
</dbReference>
<dbReference type="InterPro" id="IPR000742">
    <property type="entry name" value="EGF"/>
</dbReference>
<evidence type="ECO:0000256" key="2">
    <source>
        <dbReference type="ARBA" id="ARBA00022670"/>
    </source>
</evidence>
<keyword evidence="3 10" id="KW-0479">Metal-binding</keyword>
<dbReference type="AlphaFoldDB" id="A0ABD2KFM2"/>
<evidence type="ECO:0000256" key="9">
    <source>
        <dbReference type="PROSITE-ProRule" id="PRU00076"/>
    </source>
</evidence>
<keyword evidence="4 10" id="KW-0378">Hydrolase</keyword>
<evidence type="ECO:0000256" key="7">
    <source>
        <dbReference type="ARBA" id="ARBA00023157"/>
    </source>
</evidence>
<dbReference type="GO" id="GO:0004222">
    <property type="term" value="F:metalloendopeptidase activity"/>
    <property type="evidence" value="ECO:0007669"/>
    <property type="project" value="UniProtKB-UniRule"/>
</dbReference>
<dbReference type="InterPro" id="IPR000859">
    <property type="entry name" value="CUB_dom"/>
</dbReference>
<dbReference type="PANTHER" id="PTHR10127">
    <property type="entry name" value="DISCOIDIN, CUB, EGF, LAMININ , AND ZINC METALLOPROTEASE DOMAIN CONTAINING"/>
    <property type="match status" value="1"/>
</dbReference>
<dbReference type="CDD" id="cd04280">
    <property type="entry name" value="ZnMc_astacin_like"/>
    <property type="match status" value="1"/>
</dbReference>
<gene>
    <name evidence="16" type="ORF">niasHT_023112</name>
</gene>
<feature type="disulfide bond" evidence="9">
    <location>
        <begin position="629"/>
        <end position="639"/>
    </location>
</feature>
<dbReference type="GO" id="GO:0018996">
    <property type="term" value="P:molting cycle, collagen and cuticulin-based cuticle"/>
    <property type="evidence" value="ECO:0007669"/>
    <property type="project" value="UniProtKB-ARBA"/>
</dbReference>
<dbReference type="PROSITE" id="PS01186">
    <property type="entry name" value="EGF_2"/>
    <property type="match status" value="1"/>
</dbReference>
<dbReference type="InterPro" id="IPR001506">
    <property type="entry name" value="Peptidase_M12A"/>
</dbReference>
<dbReference type="GO" id="GO:0006508">
    <property type="term" value="P:proteolysis"/>
    <property type="evidence" value="ECO:0007669"/>
    <property type="project" value="UniProtKB-KW"/>
</dbReference>
<keyword evidence="1 9" id="KW-0245">EGF-like domain</keyword>
<feature type="binding site" evidence="10">
    <location>
        <position position="536"/>
    </location>
    <ligand>
        <name>Zn(2+)</name>
        <dbReference type="ChEBI" id="CHEBI:29105"/>
        <note>catalytic</note>
    </ligand>
</feature>
<dbReference type="Pfam" id="PF01400">
    <property type="entry name" value="Astacin"/>
    <property type="match status" value="1"/>
</dbReference>
<keyword evidence="7 9" id="KW-1015">Disulfide bond</keyword>
<comment type="caution">
    <text evidence="9">Lacks conserved residue(s) required for the propagation of feature annotation.</text>
</comment>
<evidence type="ECO:0000256" key="3">
    <source>
        <dbReference type="ARBA" id="ARBA00022723"/>
    </source>
</evidence>
<dbReference type="PROSITE" id="PS00022">
    <property type="entry name" value="EGF_1"/>
    <property type="match status" value="1"/>
</dbReference>
<keyword evidence="2 10" id="KW-0645">Protease</keyword>
<dbReference type="PANTHER" id="PTHR10127:SF831">
    <property type="entry name" value="ZINC METALLOPROTEINASE NAS-37"/>
    <property type="match status" value="1"/>
</dbReference>
<protein>
    <recommendedName>
        <fullName evidence="11">Metalloendopeptidase</fullName>
        <ecNumber evidence="11">3.4.24.-</ecNumber>
    </recommendedName>
</protein>
<evidence type="ECO:0000256" key="4">
    <source>
        <dbReference type="ARBA" id="ARBA00022801"/>
    </source>
</evidence>
<evidence type="ECO:0000256" key="11">
    <source>
        <dbReference type="RuleBase" id="RU361183"/>
    </source>
</evidence>
<accession>A0ABD2KFM2</accession>
<evidence type="ECO:0000259" key="15">
    <source>
        <dbReference type="PROSITE" id="PS51864"/>
    </source>
</evidence>
<dbReference type="SMART" id="SM00235">
    <property type="entry name" value="ZnMc"/>
    <property type="match status" value="1"/>
</dbReference>
<evidence type="ECO:0000256" key="6">
    <source>
        <dbReference type="ARBA" id="ARBA00023049"/>
    </source>
</evidence>
<evidence type="ECO:0000259" key="13">
    <source>
        <dbReference type="PROSITE" id="PS01180"/>
    </source>
</evidence>
<dbReference type="InterPro" id="IPR006026">
    <property type="entry name" value="Peptidase_Metallo"/>
</dbReference>
<evidence type="ECO:0000256" key="1">
    <source>
        <dbReference type="ARBA" id="ARBA00022536"/>
    </source>
</evidence>